<evidence type="ECO:0000313" key="1">
    <source>
        <dbReference type="EMBL" id="RLE51876.1"/>
    </source>
</evidence>
<accession>A0A497EXH3</accession>
<dbReference type="AlphaFoldDB" id="A0A497EXH3"/>
<dbReference type="EMBL" id="QMQX01000080">
    <property type="protein sequence ID" value="RLE51876.1"/>
    <property type="molecule type" value="Genomic_DNA"/>
</dbReference>
<proteinExistence type="predicted"/>
<comment type="caution">
    <text evidence="1">The sequence shown here is derived from an EMBL/GenBank/DDBJ whole genome shotgun (WGS) entry which is preliminary data.</text>
</comment>
<reference evidence="1 2" key="1">
    <citation type="submission" date="2018-06" db="EMBL/GenBank/DDBJ databases">
        <title>Extensive metabolic versatility and redundancy in microbially diverse, dynamic hydrothermal sediments.</title>
        <authorList>
            <person name="Dombrowski N."/>
            <person name="Teske A."/>
            <person name="Baker B.J."/>
        </authorList>
    </citation>
    <scope>NUCLEOTIDE SEQUENCE [LARGE SCALE GENOMIC DNA]</scope>
    <source>
        <strain evidence="1">B34_G17</strain>
    </source>
</reference>
<protein>
    <submittedName>
        <fullName evidence="1">Uncharacterized protein</fullName>
    </submittedName>
</protein>
<dbReference type="Proteomes" id="UP000272051">
    <property type="component" value="Unassembled WGS sequence"/>
</dbReference>
<organism evidence="1 2">
    <name type="scientific">Thermoproteota archaeon</name>
    <dbReference type="NCBI Taxonomy" id="2056631"/>
    <lineage>
        <taxon>Archaea</taxon>
        <taxon>Thermoproteota</taxon>
    </lineage>
</organism>
<name>A0A497EXH3_9CREN</name>
<evidence type="ECO:0000313" key="2">
    <source>
        <dbReference type="Proteomes" id="UP000272051"/>
    </source>
</evidence>
<gene>
    <name evidence="1" type="ORF">DRJ33_04990</name>
</gene>
<sequence length="170" mass="19300">MEDAEILLKKLAESYDKDPVGWKALAVFNKGSTLLVIMSPEGDIYEIKMIALDPCRFIGVGVKTGEIEELSNYLLKLPNYGFRPVPKNVLKEILRNKGILPPKLAERILKIPPAPITDLHSHIIAQGPIVCSNKDLSSISPRQKELEEKLNREVEKLFYKRYRDRALLYG</sequence>